<dbReference type="Proteomes" id="UP001155110">
    <property type="component" value="Unassembled WGS sequence"/>
</dbReference>
<dbReference type="AlphaFoldDB" id="A0AAW5P4L8"/>
<proteinExistence type="predicted"/>
<comment type="caution">
    <text evidence="1">The sequence shown here is derived from an EMBL/GenBank/DDBJ whole genome shotgun (WGS) entry which is preliminary data.</text>
</comment>
<name>A0AAW5P4L8_9BACT</name>
<evidence type="ECO:0000313" key="2">
    <source>
        <dbReference type="Proteomes" id="UP001155110"/>
    </source>
</evidence>
<protein>
    <submittedName>
        <fullName evidence="1">Uncharacterized protein</fullName>
    </submittedName>
</protein>
<dbReference type="EMBL" id="JANTZM010000003">
    <property type="protein sequence ID" value="MCS4156917.1"/>
    <property type="molecule type" value="Genomic_DNA"/>
</dbReference>
<reference evidence="1" key="1">
    <citation type="submission" date="2022-08" db="EMBL/GenBank/DDBJ databases">
        <title>Genomic Encyclopedia of Type Strains, Phase V (KMG-V): Genome sequencing to study the core and pangenomes of soil and plant-associated prokaryotes.</title>
        <authorList>
            <person name="Whitman W."/>
        </authorList>
    </citation>
    <scope>NUCLEOTIDE SEQUENCE</scope>
    <source>
        <strain evidence="1">SP3002</strain>
    </source>
</reference>
<gene>
    <name evidence="1" type="ORF">GGP99_000859</name>
</gene>
<organism evidence="1 2">
    <name type="scientific">Salinibacter ruber</name>
    <dbReference type="NCBI Taxonomy" id="146919"/>
    <lineage>
        <taxon>Bacteria</taxon>
        <taxon>Pseudomonadati</taxon>
        <taxon>Rhodothermota</taxon>
        <taxon>Rhodothermia</taxon>
        <taxon>Rhodothermales</taxon>
        <taxon>Salinibacteraceae</taxon>
        <taxon>Salinibacter</taxon>
    </lineage>
</organism>
<accession>A0AAW5P4L8</accession>
<evidence type="ECO:0000313" key="1">
    <source>
        <dbReference type="EMBL" id="MCS4156917.1"/>
    </source>
</evidence>
<sequence length="37" mass="4100">MRAVRVEGGNQTTSVARGGKAFFTGQEFLEEHSEDEE</sequence>